<proteinExistence type="predicted"/>
<gene>
    <name evidence="1" type="ORF">LCGC14_1137380</name>
</gene>
<organism evidence="1">
    <name type="scientific">marine sediment metagenome</name>
    <dbReference type="NCBI Taxonomy" id="412755"/>
    <lineage>
        <taxon>unclassified sequences</taxon>
        <taxon>metagenomes</taxon>
        <taxon>ecological metagenomes</taxon>
    </lineage>
</organism>
<name>A0A0F9PHG6_9ZZZZ</name>
<dbReference type="AlphaFoldDB" id="A0A0F9PHG6"/>
<protein>
    <submittedName>
        <fullName evidence="1">Uncharacterized protein</fullName>
    </submittedName>
</protein>
<comment type="caution">
    <text evidence="1">The sequence shown here is derived from an EMBL/GenBank/DDBJ whole genome shotgun (WGS) entry which is preliminary data.</text>
</comment>
<evidence type="ECO:0000313" key="1">
    <source>
        <dbReference type="EMBL" id="KKN00471.1"/>
    </source>
</evidence>
<reference evidence="1" key="1">
    <citation type="journal article" date="2015" name="Nature">
        <title>Complex archaea that bridge the gap between prokaryotes and eukaryotes.</title>
        <authorList>
            <person name="Spang A."/>
            <person name="Saw J.H."/>
            <person name="Jorgensen S.L."/>
            <person name="Zaremba-Niedzwiedzka K."/>
            <person name="Martijn J."/>
            <person name="Lind A.E."/>
            <person name="van Eijk R."/>
            <person name="Schleper C."/>
            <person name="Guy L."/>
            <person name="Ettema T.J."/>
        </authorList>
    </citation>
    <scope>NUCLEOTIDE SEQUENCE</scope>
</reference>
<dbReference type="EMBL" id="LAZR01005371">
    <property type="protein sequence ID" value="KKN00471.1"/>
    <property type="molecule type" value="Genomic_DNA"/>
</dbReference>
<accession>A0A0F9PHG6</accession>
<feature type="non-terminal residue" evidence="1">
    <location>
        <position position="1"/>
    </location>
</feature>
<sequence>LKMPNLDAPFGLRAVSMLNGGRIPMRKSANKGATTAIFQGDIIVLQGADGRVLRLATTSGDDDTIGVSANYVASGTAGQELWIYDDPFTIFEVQSDGTTSEDHNDAIGAQAAAICTAGNTTSGIAKVELDYSSLGTGTASDNVFKVIGVSKKANNDSASSHAVFEVLLVNHFMSNRSASI</sequence>